<keyword evidence="2" id="KW-1185">Reference proteome</keyword>
<proteinExistence type="predicted"/>
<comment type="caution">
    <text evidence="1">The sequence shown here is derived from an EMBL/GenBank/DDBJ whole genome shotgun (WGS) entry which is preliminary data.</text>
</comment>
<name>A0ABQ8V7G7_9AGAR</name>
<reference evidence="1" key="1">
    <citation type="submission" date="2022-08" db="EMBL/GenBank/DDBJ databases">
        <title>A Global Phylogenomic Analysis of the Shiitake Genus Lentinula.</title>
        <authorList>
            <consortium name="DOE Joint Genome Institute"/>
            <person name="Sierra-Patev S."/>
            <person name="Min B."/>
            <person name="Naranjo-Ortiz M."/>
            <person name="Looney B."/>
            <person name="Konkel Z."/>
            <person name="Slot J.C."/>
            <person name="Sakamoto Y."/>
            <person name="Steenwyk J.L."/>
            <person name="Rokas A."/>
            <person name="Carro J."/>
            <person name="Camarero S."/>
            <person name="Ferreira P."/>
            <person name="Molpeceres G."/>
            <person name="Ruiz-Duenas F.J."/>
            <person name="Serrano A."/>
            <person name="Henrissat B."/>
            <person name="Drula E."/>
            <person name="Hughes K.W."/>
            <person name="Mata J.L."/>
            <person name="Ishikawa N.K."/>
            <person name="Vargas-Isla R."/>
            <person name="Ushijima S."/>
            <person name="Smith C.A."/>
            <person name="Ahrendt S."/>
            <person name="Andreopoulos W."/>
            <person name="He G."/>
            <person name="Labutti K."/>
            <person name="Lipzen A."/>
            <person name="Ng V."/>
            <person name="Riley R."/>
            <person name="Sandor L."/>
            <person name="Barry K."/>
            <person name="Martinez A.T."/>
            <person name="Xiao Y."/>
            <person name="Gibbons J.G."/>
            <person name="Terashima K."/>
            <person name="Grigoriev I.V."/>
            <person name="Hibbett D.S."/>
        </authorList>
    </citation>
    <scope>NUCLEOTIDE SEQUENCE</scope>
    <source>
        <strain evidence="1">RHP3577 ss4</strain>
    </source>
</reference>
<sequence length="177" mass="19848">MSATISSTGLSSSQHLTANKDNILNWIIQVEDCITGKGLKGYLTDGITRSILINSMVDPIGCGADRTGTANKCRESILETCIPQSDSRQSLIIQKMEDMLGKAMTDKDFKGNGWFPPLPNPPRLHLKYHYPCYHYKPSLELSTLSPSCKTWVKIGLRRARSRLELEGSYENRDRGRE</sequence>
<accession>A0ABQ8V7G7</accession>
<organism evidence="1 2">
    <name type="scientific">Lentinula lateritia</name>
    <dbReference type="NCBI Taxonomy" id="40482"/>
    <lineage>
        <taxon>Eukaryota</taxon>
        <taxon>Fungi</taxon>
        <taxon>Dikarya</taxon>
        <taxon>Basidiomycota</taxon>
        <taxon>Agaricomycotina</taxon>
        <taxon>Agaricomycetes</taxon>
        <taxon>Agaricomycetidae</taxon>
        <taxon>Agaricales</taxon>
        <taxon>Marasmiineae</taxon>
        <taxon>Omphalotaceae</taxon>
        <taxon>Lentinula</taxon>
    </lineage>
</organism>
<evidence type="ECO:0000313" key="2">
    <source>
        <dbReference type="Proteomes" id="UP001150217"/>
    </source>
</evidence>
<dbReference type="EMBL" id="JANVFT010000096">
    <property type="protein sequence ID" value="KAJ4469313.1"/>
    <property type="molecule type" value="Genomic_DNA"/>
</dbReference>
<protein>
    <submittedName>
        <fullName evidence="1">Uncharacterized protein</fullName>
    </submittedName>
</protein>
<dbReference type="Proteomes" id="UP001150217">
    <property type="component" value="Unassembled WGS sequence"/>
</dbReference>
<evidence type="ECO:0000313" key="1">
    <source>
        <dbReference type="EMBL" id="KAJ4469313.1"/>
    </source>
</evidence>
<gene>
    <name evidence="1" type="ORF">C8R41DRAFT_905817</name>
</gene>